<dbReference type="AlphaFoldDB" id="A0A2S2P6H8"/>
<dbReference type="EMBL" id="GGMR01012438">
    <property type="protein sequence ID" value="MBY25057.1"/>
    <property type="molecule type" value="Transcribed_RNA"/>
</dbReference>
<proteinExistence type="predicted"/>
<accession>A0A2S2P6H8</accession>
<protein>
    <submittedName>
        <fullName evidence="1">Uncharacterized protein</fullName>
    </submittedName>
</protein>
<organism evidence="1">
    <name type="scientific">Schizaphis graminum</name>
    <name type="common">Green bug aphid</name>
    <dbReference type="NCBI Taxonomy" id="13262"/>
    <lineage>
        <taxon>Eukaryota</taxon>
        <taxon>Metazoa</taxon>
        <taxon>Ecdysozoa</taxon>
        <taxon>Arthropoda</taxon>
        <taxon>Hexapoda</taxon>
        <taxon>Insecta</taxon>
        <taxon>Pterygota</taxon>
        <taxon>Neoptera</taxon>
        <taxon>Paraneoptera</taxon>
        <taxon>Hemiptera</taxon>
        <taxon>Sternorrhyncha</taxon>
        <taxon>Aphidomorpha</taxon>
        <taxon>Aphidoidea</taxon>
        <taxon>Aphididae</taxon>
        <taxon>Aphidini</taxon>
        <taxon>Schizaphis</taxon>
    </lineage>
</organism>
<gene>
    <name evidence="1" type="ORF">g.37975</name>
</gene>
<sequence length="120" mass="13775">MDPWLSSRLNPDSDYERSINLDASGMSQSDDGECNSFNKKKPSRLCILLSCDIIWYDHAAVQHAIYYFETTNDENMRCKLQTITAADAIVYWNVVKSKRFVLSLRIKKNAIMFNIGTIIS</sequence>
<evidence type="ECO:0000313" key="1">
    <source>
        <dbReference type="EMBL" id="MBY25057.1"/>
    </source>
</evidence>
<reference evidence="1" key="1">
    <citation type="submission" date="2018-04" db="EMBL/GenBank/DDBJ databases">
        <title>Transcriptome of Schizaphis graminum biotype I.</title>
        <authorList>
            <person name="Scully E.D."/>
            <person name="Geib S.M."/>
            <person name="Palmer N.A."/>
            <person name="Koch K."/>
            <person name="Bradshaw J."/>
            <person name="Heng-Moss T."/>
            <person name="Sarath G."/>
        </authorList>
    </citation>
    <scope>NUCLEOTIDE SEQUENCE</scope>
</reference>
<name>A0A2S2P6H8_SCHGA</name>